<reference evidence="3 4" key="1">
    <citation type="submission" date="2017-12" db="EMBL/GenBank/DDBJ databases">
        <authorList>
            <person name="Hurst M.R.H."/>
        </authorList>
    </citation>
    <scope>NUCLEOTIDE SEQUENCE [LARGE SCALE GENOMIC DNA]</scope>
    <source>
        <strain evidence="3 4">BM15</strain>
    </source>
</reference>
<dbReference type="RefSeq" id="WP_101461358.1">
    <property type="nucleotide sequence ID" value="NZ_CP025408.1"/>
</dbReference>
<keyword evidence="1" id="KW-1133">Transmembrane helix</keyword>
<feature type="transmembrane region" description="Helical" evidence="1">
    <location>
        <begin position="169"/>
        <end position="191"/>
    </location>
</feature>
<feature type="transmembrane region" description="Helical" evidence="1">
    <location>
        <begin position="253"/>
        <end position="276"/>
    </location>
</feature>
<dbReference type="Proteomes" id="UP000233742">
    <property type="component" value="Chromosome"/>
</dbReference>
<dbReference type="InterPro" id="IPR011642">
    <property type="entry name" value="Gate_dom"/>
</dbReference>
<keyword evidence="1" id="KW-0812">Transmembrane</keyword>
<keyword evidence="4" id="KW-1185">Reference proteome</keyword>
<gene>
    <name evidence="3" type="ORF">CUV01_16075</name>
</gene>
<feature type="transmembrane region" description="Helical" evidence="1">
    <location>
        <begin position="64"/>
        <end position="84"/>
    </location>
</feature>
<dbReference type="KEGG" id="paro:CUV01_16075"/>
<evidence type="ECO:0000313" key="3">
    <source>
        <dbReference type="EMBL" id="AUH34698.1"/>
    </source>
</evidence>
<organism evidence="3 4">
    <name type="scientific">Paracoccus tegillarcae</name>
    <dbReference type="NCBI Taxonomy" id="1529068"/>
    <lineage>
        <taxon>Bacteria</taxon>
        <taxon>Pseudomonadati</taxon>
        <taxon>Pseudomonadota</taxon>
        <taxon>Alphaproteobacteria</taxon>
        <taxon>Rhodobacterales</taxon>
        <taxon>Paracoccaceae</taxon>
        <taxon>Paracoccus</taxon>
    </lineage>
</organism>
<evidence type="ECO:0000259" key="2">
    <source>
        <dbReference type="Pfam" id="PF07670"/>
    </source>
</evidence>
<proteinExistence type="predicted"/>
<dbReference type="AlphaFoldDB" id="A0A2K9EI77"/>
<feature type="transmembrane region" description="Helical" evidence="1">
    <location>
        <begin position="12"/>
        <end position="32"/>
    </location>
</feature>
<feature type="transmembrane region" description="Helical" evidence="1">
    <location>
        <begin position="282"/>
        <end position="302"/>
    </location>
</feature>
<feature type="domain" description="Nucleoside transporter/FeoB GTPase Gate" evidence="2">
    <location>
        <begin position="179"/>
        <end position="276"/>
    </location>
</feature>
<sequence length="330" mass="35089">MSVIAVFRQKTLDLLHVYVGLARLIIPIAIAAEALARMGVITAIAPAFDPVMSFYGLPPELGIAWLMGMLLGLWGAITLIFTLVPVSELSVADITIFSALLLFAHALPIEQAIIRRAGPGLLATTLIRVAGGMIYAAILRGISAATGWLEQPLQGTWQPMAETQGWGGYLIGLTETMAWMLVVLLLLGWLVEALQITGIMDLLGRLIDPVLRLAGIGGEARQFAVIGTLLGVAFGGGLLIREAQSGRIPPRQILAACIFMGFSHSLIEDTAIVMALGADGLAVLWGRLLFALIATALVMRVINRLPPSVFEAWLFPAARSKAGPGQDRAA</sequence>
<evidence type="ECO:0000256" key="1">
    <source>
        <dbReference type="SAM" id="Phobius"/>
    </source>
</evidence>
<protein>
    <submittedName>
        <fullName evidence="3">Nucleoside recognition protein</fullName>
    </submittedName>
</protein>
<keyword evidence="1" id="KW-0472">Membrane</keyword>
<feature type="transmembrane region" description="Helical" evidence="1">
    <location>
        <begin position="223"/>
        <end position="241"/>
    </location>
</feature>
<feature type="transmembrane region" description="Helical" evidence="1">
    <location>
        <begin position="121"/>
        <end position="149"/>
    </location>
</feature>
<name>A0A2K9EI77_9RHOB</name>
<dbReference type="Pfam" id="PF07670">
    <property type="entry name" value="Gate"/>
    <property type="match status" value="1"/>
</dbReference>
<feature type="transmembrane region" description="Helical" evidence="1">
    <location>
        <begin position="90"/>
        <end position="109"/>
    </location>
</feature>
<dbReference type="OrthoDB" id="9797308at2"/>
<dbReference type="EMBL" id="CP025408">
    <property type="protein sequence ID" value="AUH34698.1"/>
    <property type="molecule type" value="Genomic_DNA"/>
</dbReference>
<accession>A0A2K9EI77</accession>
<evidence type="ECO:0000313" key="4">
    <source>
        <dbReference type="Proteomes" id="UP000233742"/>
    </source>
</evidence>